<dbReference type="Proteomes" id="UP000071644">
    <property type="component" value="Unassembled WGS sequence"/>
</dbReference>
<proteinExistence type="predicted"/>
<accession>A0AAJ0PEC7</accession>
<reference evidence="1 2" key="1">
    <citation type="journal article" date="2016" name="Front. Microbiol.">
        <title>Genomic Resource of Rice Seed Associated Bacteria.</title>
        <authorList>
            <person name="Midha S."/>
            <person name="Bansal K."/>
            <person name="Sharma S."/>
            <person name="Kumar N."/>
            <person name="Patil P.P."/>
            <person name="Chaudhry V."/>
            <person name="Patil P.B."/>
        </authorList>
    </citation>
    <scope>NUCLEOTIDE SEQUENCE [LARGE SCALE GENOMIC DNA]</scope>
    <source>
        <strain evidence="1 2">NS96</strain>
    </source>
</reference>
<comment type="caution">
    <text evidence="1">The sequence shown here is derived from an EMBL/GenBank/DDBJ whole genome shotgun (WGS) entry which is preliminary data.</text>
</comment>
<name>A0AAJ0PEC7_9PSED</name>
<protein>
    <submittedName>
        <fullName evidence="1">Uncharacterized protein</fullName>
    </submittedName>
</protein>
<organism evidence="1 2">
    <name type="scientific">Pseudomonas parafulva</name>
    <dbReference type="NCBI Taxonomy" id="157782"/>
    <lineage>
        <taxon>Bacteria</taxon>
        <taxon>Pseudomonadati</taxon>
        <taxon>Pseudomonadota</taxon>
        <taxon>Gammaproteobacteria</taxon>
        <taxon>Pseudomonadales</taxon>
        <taxon>Pseudomonadaceae</taxon>
        <taxon>Pseudomonas</taxon>
    </lineage>
</organism>
<gene>
    <name evidence="1" type="ORF">NS96R_14130</name>
</gene>
<sequence length="202" mass="22238">MSEQQERGIEGVLQELERVGKVVDIAQRVILVGDTHRAVLAGELGTKLAHLGLKVELLEPTIPALLKPSENHGDLYKSFADVLSCPSLAHLFGSQADVQDEPDPAPEAEPEVVQVNAVPAPAPPKPNRKVLMNDPATWRPGDMFQDNPRHTLMHKVRKWLLVDFDDCGVELKSPNTDATELLPLDMFCQRYVFVAHAQSGAE</sequence>
<dbReference type="EMBL" id="LDSN01000036">
    <property type="protein sequence ID" value="KTT16886.1"/>
    <property type="molecule type" value="Genomic_DNA"/>
</dbReference>
<evidence type="ECO:0000313" key="1">
    <source>
        <dbReference type="EMBL" id="KTT16886.1"/>
    </source>
</evidence>
<dbReference type="AlphaFoldDB" id="A0AAJ0PEC7"/>
<evidence type="ECO:0000313" key="2">
    <source>
        <dbReference type="Proteomes" id="UP000071644"/>
    </source>
</evidence>